<sequence length="295" mass="33053">MALTIISRSTKESWNVLSVEEAFLFLLGLSSRQRLQLLILKALISVDVTVNCNSDGFDKAFLPWKFSVRSGRRELIAASVIAPWDIIMIADILTGHPWYGSVAAETKRGFLLVTDKRMDTHFSTHLGGWFPIEVVIEGQDKVFKDVIEPLESVSVNMIPTVKQDLRDIGPPQQVAETLIKKVSAPPSQKTKLIEAKEHDADEKVYYTIESVAQAPNFTCHAPSAITISSGIIDLATITFSFILFNFSHLYSVLSYLPCKTRMLVELQFPPRAVLRTIDCHTEFEQRTGIKCSRPV</sequence>
<feature type="domain" description="PsbP C-terminal" evidence="1">
    <location>
        <begin position="128"/>
        <end position="234"/>
    </location>
</feature>
<keyword evidence="3" id="KW-1185">Reference proteome</keyword>
<reference evidence="2" key="1">
    <citation type="journal article" date="2021" name="J. Hered.">
        <title>Genome Assembly of Salicaceae Populus deltoides (Eastern Cottonwood) I-69 Based on Nanopore Sequencing and Hi-C Technologies.</title>
        <authorList>
            <person name="Bai S."/>
            <person name="Wu H."/>
            <person name="Zhang J."/>
            <person name="Pan Z."/>
            <person name="Zhao W."/>
            <person name="Li Z."/>
            <person name="Tong C."/>
        </authorList>
    </citation>
    <scope>NUCLEOTIDE SEQUENCE</scope>
    <source>
        <tissue evidence="2">Leaf</tissue>
    </source>
</reference>
<organism evidence="2 3">
    <name type="scientific">Populus deltoides</name>
    <name type="common">Eastern poplar</name>
    <name type="synonym">Eastern cottonwood</name>
    <dbReference type="NCBI Taxonomy" id="3696"/>
    <lineage>
        <taxon>Eukaryota</taxon>
        <taxon>Viridiplantae</taxon>
        <taxon>Streptophyta</taxon>
        <taxon>Embryophyta</taxon>
        <taxon>Tracheophyta</taxon>
        <taxon>Spermatophyta</taxon>
        <taxon>Magnoliopsida</taxon>
        <taxon>eudicotyledons</taxon>
        <taxon>Gunneridae</taxon>
        <taxon>Pentapetalae</taxon>
        <taxon>rosids</taxon>
        <taxon>fabids</taxon>
        <taxon>Malpighiales</taxon>
        <taxon>Salicaceae</taxon>
        <taxon>Saliceae</taxon>
        <taxon>Populus</taxon>
    </lineage>
</organism>
<dbReference type="PANTHER" id="PTHR31407">
    <property type="match status" value="1"/>
</dbReference>
<dbReference type="Pfam" id="PF01789">
    <property type="entry name" value="PsbP"/>
    <property type="match status" value="1"/>
</dbReference>
<evidence type="ECO:0000313" key="3">
    <source>
        <dbReference type="Proteomes" id="UP000807159"/>
    </source>
</evidence>
<dbReference type="GO" id="GO:0005509">
    <property type="term" value="F:calcium ion binding"/>
    <property type="evidence" value="ECO:0007669"/>
    <property type="project" value="InterPro"/>
</dbReference>
<dbReference type="Proteomes" id="UP000807159">
    <property type="component" value="Chromosome 8"/>
</dbReference>
<comment type="caution">
    <text evidence="2">The sequence shown here is derived from an EMBL/GenBank/DDBJ whole genome shotgun (WGS) entry which is preliminary data.</text>
</comment>
<evidence type="ECO:0000259" key="1">
    <source>
        <dbReference type="Pfam" id="PF01789"/>
    </source>
</evidence>
<name>A0A8T2Y8W1_POPDE</name>
<accession>A0A8T2Y8W1</accession>
<dbReference type="InterPro" id="IPR002683">
    <property type="entry name" value="PsbP_C"/>
</dbReference>
<dbReference type="EMBL" id="JACEGQ020000008">
    <property type="protein sequence ID" value="KAH8501598.1"/>
    <property type="molecule type" value="Genomic_DNA"/>
</dbReference>
<evidence type="ECO:0000313" key="2">
    <source>
        <dbReference type="EMBL" id="KAH8501598.1"/>
    </source>
</evidence>
<dbReference type="GO" id="GO:0015979">
    <property type="term" value="P:photosynthesis"/>
    <property type="evidence" value="ECO:0007669"/>
    <property type="project" value="InterPro"/>
</dbReference>
<dbReference type="GO" id="GO:0009654">
    <property type="term" value="C:photosystem II oxygen evolving complex"/>
    <property type="evidence" value="ECO:0007669"/>
    <property type="project" value="InterPro"/>
</dbReference>
<dbReference type="GO" id="GO:0019898">
    <property type="term" value="C:extrinsic component of membrane"/>
    <property type="evidence" value="ECO:0007669"/>
    <property type="project" value="InterPro"/>
</dbReference>
<proteinExistence type="predicted"/>
<protein>
    <recommendedName>
        <fullName evidence="1">PsbP C-terminal domain-containing protein</fullName>
    </recommendedName>
</protein>
<gene>
    <name evidence="2" type="ORF">H0E87_016403</name>
</gene>
<dbReference type="NCBIfam" id="NF040946">
    <property type="entry name" value="PSII_PsbP"/>
    <property type="match status" value="1"/>
</dbReference>
<dbReference type="Gene3D" id="3.40.1000.10">
    <property type="entry name" value="Mog1/PsbP, alpha/beta/alpha sandwich"/>
    <property type="match status" value="1"/>
</dbReference>
<dbReference type="InterPro" id="IPR016123">
    <property type="entry name" value="Mog1/PsbP_a/b/a-sand"/>
</dbReference>
<dbReference type="PANTHER" id="PTHR31407:SF4">
    <property type="entry name" value="PSBP-LIKE PROTEIN 1, CHLOROPLASTIC"/>
    <property type="match status" value="1"/>
</dbReference>
<dbReference type="AlphaFoldDB" id="A0A8T2Y8W1"/>
<dbReference type="SUPFAM" id="SSF55724">
    <property type="entry name" value="Mog1p/PsbP-like"/>
    <property type="match status" value="1"/>
</dbReference>